<reference evidence="8 9" key="1">
    <citation type="journal article" date="2023" name="Hortic Res">
        <title>Pangenome of water caltrop reveals structural variations and asymmetric subgenome divergence after allopolyploidization.</title>
        <authorList>
            <person name="Zhang X."/>
            <person name="Chen Y."/>
            <person name="Wang L."/>
            <person name="Yuan Y."/>
            <person name="Fang M."/>
            <person name="Shi L."/>
            <person name="Lu R."/>
            <person name="Comes H.P."/>
            <person name="Ma Y."/>
            <person name="Chen Y."/>
            <person name="Huang G."/>
            <person name="Zhou Y."/>
            <person name="Zheng Z."/>
            <person name="Qiu Y."/>
        </authorList>
    </citation>
    <scope>NUCLEOTIDE SEQUENCE [LARGE SCALE GENOMIC DNA]</scope>
    <source>
        <tissue evidence="8">Roots</tissue>
    </source>
</reference>
<keyword evidence="9" id="KW-1185">Reference proteome</keyword>
<feature type="region of interest" description="Disordered" evidence="6">
    <location>
        <begin position="31"/>
        <end position="58"/>
    </location>
</feature>
<dbReference type="AlphaFoldDB" id="A0AAN7L656"/>
<dbReference type="SUPFAM" id="SSF47095">
    <property type="entry name" value="HMG-box"/>
    <property type="match status" value="1"/>
</dbReference>
<keyword evidence="4 5" id="KW-0539">Nucleus</keyword>
<dbReference type="PANTHER" id="PTHR46261:SF12">
    <property type="entry name" value="HIGH MOBILITY GROUP B PROTEIN 14"/>
    <property type="match status" value="1"/>
</dbReference>
<dbReference type="GO" id="GO:0006325">
    <property type="term" value="P:chromatin organization"/>
    <property type="evidence" value="ECO:0007669"/>
    <property type="project" value="UniProtKB-ARBA"/>
</dbReference>
<dbReference type="PANTHER" id="PTHR46261">
    <property type="entry name" value="HIGH MOBILITY GROUP B PROTEIN 4-RELATED"/>
    <property type="match status" value="1"/>
</dbReference>
<feature type="compositionally biased region" description="Basic and acidic residues" evidence="6">
    <location>
        <begin position="179"/>
        <end position="200"/>
    </location>
</feature>
<dbReference type="InterPro" id="IPR036910">
    <property type="entry name" value="HMG_box_dom_sf"/>
</dbReference>
<evidence type="ECO:0000256" key="2">
    <source>
        <dbReference type="ARBA" id="ARBA00008774"/>
    </source>
</evidence>
<dbReference type="Pfam" id="PF00505">
    <property type="entry name" value="HMG_box"/>
    <property type="match status" value="1"/>
</dbReference>
<accession>A0AAN7L656</accession>
<comment type="caution">
    <text evidence="8">The sequence shown here is derived from an EMBL/GenBank/DDBJ whole genome shotgun (WGS) entry which is preliminary data.</text>
</comment>
<dbReference type="Proteomes" id="UP001345219">
    <property type="component" value="Chromosome 18"/>
</dbReference>
<dbReference type="Gene3D" id="1.10.30.10">
    <property type="entry name" value="High mobility group box domain"/>
    <property type="match status" value="1"/>
</dbReference>
<evidence type="ECO:0000256" key="3">
    <source>
        <dbReference type="ARBA" id="ARBA00023125"/>
    </source>
</evidence>
<dbReference type="CDD" id="cd22005">
    <property type="entry name" value="HMG-box_AtHMGB1-like"/>
    <property type="match status" value="1"/>
</dbReference>
<organism evidence="8 9">
    <name type="scientific">Trapa incisa</name>
    <dbReference type="NCBI Taxonomy" id="236973"/>
    <lineage>
        <taxon>Eukaryota</taxon>
        <taxon>Viridiplantae</taxon>
        <taxon>Streptophyta</taxon>
        <taxon>Embryophyta</taxon>
        <taxon>Tracheophyta</taxon>
        <taxon>Spermatophyta</taxon>
        <taxon>Magnoliopsida</taxon>
        <taxon>eudicotyledons</taxon>
        <taxon>Gunneridae</taxon>
        <taxon>Pentapetalae</taxon>
        <taxon>rosids</taxon>
        <taxon>malvids</taxon>
        <taxon>Myrtales</taxon>
        <taxon>Lythraceae</taxon>
        <taxon>Trapa</taxon>
    </lineage>
</organism>
<sequence>MADEEPSLTRWTFQEFKMYYDAKFGRKRLSESKDAYPRNPDRAVSSGSELSTAPSGRASRRSELSIYKQYQQQMYHFSSLILQFPRYNLKRFVHPICRDILRGSLEIAKHLLKEAVVPPIKYPKSQTELREEVEELPEMAKKPSKSQTLVLSASSSQALAPSAATSEAATTRRMVLRAKSSDKMKRLTEHASQSGEERRLKSAKTSRGSEKKKKNKRGDSKKPKKPPTAFFYFLEDFRKEYQVQNPEIKSMRDIGKACGAKWKTMTYEEKVQYYDTAAEKRREFDQTMAAYMKRKENEEDTESEDDDTESE</sequence>
<dbReference type="InterPro" id="IPR009071">
    <property type="entry name" value="HMG_box_dom"/>
</dbReference>
<name>A0AAN7L656_9MYRT</name>
<evidence type="ECO:0000256" key="5">
    <source>
        <dbReference type="PROSITE-ProRule" id="PRU00267"/>
    </source>
</evidence>
<evidence type="ECO:0000256" key="1">
    <source>
        <dbReference type="ARBA" id="ARBA00004123"/>
    </source>
</evidence>
<feature type="region of interest" description="Disordered" evidence="6">
    <location>
        <begin position="177"/>
        <end position="227"/>
    </location>
</feature>
<dbReference type="GO" id="GO:0030527">
    <property type="term" value="F:structural constituent of chromatin"/>
    <property type="evidence" value="ECO:0007669"/>
    <property type="project" value="UniProtKB-ARBA"/>
</dbReference>
<proteinExistence type="inferred from homology"/>
<feature type="compositionally biased region" description="Basic and acidic residues" evidence="6">
    <location>
        <begin position="31"/>
        <end position="41"/>
    </location>
</feature>
<dbReference type="GO" id="GO:0003682">
    <property type="term" value="F:chromatin binding"/>
    <property type="evidence" value="ECO:0007669"/>
    <property type="project" value="UniProtKB-ARBA"/>
</dbReference>
<keyword evidence="3 5" id="KW-0238">DNA-binding</keyword>
<dbReference type="InterPro" id="IPR031061">
    <property type="entry name" value="HMGB_plant"/>
</dbReference>
<gene>
    <name evidence="8" type="ORF">SAY87_023392</name>
</gene>
<feature type="compositionally biased region" description="Polar residues" evidence="6">
    <location>
        <begin position="45"/>
        <end position="54"/>
    </location>
</feature>
<comment type="subcellular location">
    <subcellularLocation>
        <location evidence="1">Nucleus</location>
    </subcellularLocation>
</comment>
<feature type="DNA-binding region" description="HMG box" evidence="5">
    <location>
        <begin position="223"/>
        <end position="292"/>
    </location>
</feature>
<dbReference type="GO" id="GO:0005634">
    <property type="term" value="C:nucleus"/>
    <property type="evidence" value="ECO:0007669"/>
    <property type="project" value="UniProtKB-SubCell"/>
</dbReference>
<dbReference type="PROSITE" id="PS50118">
    <property type="entry name" value="HMG_BOX_2"/>
    <property type="match status" value="1"/>
</dbReference>
<dbReference type="GO" id="GO:0000785">
    <property type="term" value="C:chromatin"/>
    <property type="evidence" value="ECO:0007669"/>
    <property type="project" value="UniProtKB-ARBA"/>
</dbReference>
<dbReference type="EMBL" id="JAXIOK010000003">
    <property type="protein sequence ID" value="KAK4775431.1"/>
    <property type="molecule type" value="Genomic_DNA"/>
</dbReference>
<evidence type="ECO:0000256" key="6">
    <source>
        <dbReference type="SAM" id="MobiDB-lite"/>
    </source>
</evidence>
<feature type="domain" description="HMG box" evidence="7">
    <location>
        <begin position="223"/>
        <end position="292"/>
    </location>
</feature>
<evidence type="ECO:0000313" key="8">
    <source>
        <dbReference type="EMBL" id="KAK4775431.1"/>
    </source>
</evidence>
<evidence type="ECO:0000256" key="4">
    <source>
        <dbReference type="ARBA" id="ARBA00023242"/>
    </source>
</evidence>
<evidence type="ECO:0000313" key="9">
    <source>
        <dbReference type="Proteomes" id="UP001345219"/>
    </source>
</evidence>
<dbReference type="SMART" id="SM00398">
    <property type="entry name" value="HMG"/>
    <property type="match status" value="1"/>
</dbReference>
<comment type="similarity">
    <text evidence="2">Belongs to the HMGB family.</text>
</comment>
<protein>
    <recommendedName>
        <fullName evidence="7">HMG box domain-containing protein</fullName>
    </recommendedName>
</protein>
<evidence type="ECO:0000259" key="7">
    <source>
        <dbReference type="PROSITE" id="PS50118"/>
    </source>
</evidence>
<dbReference type="GO" id="GO:0003677">
    <property type="term" value="F:DNA binding"/>
    <property type="evidence" value="ECO:0007669"/>
    <property type="project" value="UniProtKB-UniRule"/>
</dbReference>